<evidence type="ECO:0000313" key="4">
    <source>
        <dbReference type="Proteomes" id="UP000630097"/>
    </source>
</evidence>
<dbReference type="SUPFAM" id="SSF50475">
    <property type="entry name" value="FMN-binding split barrel"/>
    <property type="match status" value="1"/>
</dbReference>
<dbReference type="InterPro" id="IPR004378">
    <property type="entry name" value="F420H2_quin_Rdtase"/>
</dbReference>
<accession>A0A8J3PUT1</accession>
<protein>
    <submittedName>
        <fullName evidence="3">Nitroreductase</fullName>
    </submittedName>
</protein>
<name>A0A8J3PUT1_9ACTN</name>
<keyword evidence="4" id="KW-1185">Reference proteome</keyword>
<dbReference type="PANTHER" id="PTHR39428">
    <property type="entry name" value="F420H(2)-DEPENDENT QUINONE REDUCTASE RV1261C"/>
    <property type="match status" value="1"/>
</dbReference>
<comment type="caution">
    <text evidence="3">The sequence shown here is derived from an EMBL/GenBank/DDBJ whole genome shotgun (WGS) entry which is preliminary data.</text>
</comment>
<dbReference type="Gene3D" id="2.30.110.10">
    <property type="entry name" value="Electron Transport, Fmn-binding Protein, Chain A"/>
    <property type="match status" value="1"/>
</dbReference>
<dbReference type="EMBL" id="BONV01000021">
    <property type="protein sequence ID" value="GIG81481.1"/>
    <property type="molecule type" value="Genomic_DNA"/>
</dbReference>
<comment type="catalytic activity">
    <reaction evidence="2">
        <text>oxidized coenzyme F420-(gamma-L-Glu)(n) + a quinol + H(+) = reduced coenzyme F420-(gamma-L-Glu)(n) + a quinone</text>
        <dbReference type="Rhea" id="RHEA:39663"/>
        <dbReference type="Rhea" id="RHEA-COMP:12939"/>
        <dbReference type="Rhea" id="RHEA-COMP:14378"/>
        <dbReference type="ChEBI" id="CHEBI:15378"/>
        <dbReference type="ChEBI" id="CHEBI:24646"/>
        <dbReference type="ChEBI" id="CHEBI:132124"/>
        <dbReference type="ChEBI" id="CHEBI:133980"/>
        <dbReference type="ChEBI" id="CHEBI:139511"/>
    </reaction>
</comment>
<comment type="similarity">
    <text evidence="1">Belongs to the F420H(2)-dependent quinone reductase family.</text>
</comment>
<dbReference type="Pfam" id="PF04075">
    <property type="entry name" value="F420H2_quin_red"/>
    <property type="match status" value="1"/>
</dbReference>
<organism evidence="3 4">
    <name type="scientific">Planotetraspora kaengkrachanensis</name>
    <dbReference type="NCBI Taxonomy" id="575193"/>
    <lineage>
        <taxon>Bacteria</taxon>
        <taxon>Bacillati</taxon>
        <taxon>Actinomycetota</taxon>
        <taxon>Actinomycetes</taxon>
        <taxon>Streptosporangiales</taxon>
        <taxon>Streptosporangiaceae</taxon>
        <taxon>Planotetraspora</taxon>
    </lineage>
</organism>
<proteinExistence type="inferred from homology"/>
<dbReference type="Proteomes" id="UP000630097">
    <property type="component" value="Unassembled WGS sequence"/>
</dbReference>
<dbReference type="AlphaFoldDB" id="A0A8J3PUT1"/>
<dbReference type="PANTHER" id="PTHR39428:SF1">
    <property type="entry name" value="F420H(2)-DEPENDENT QUINONE REDUCTASE RV1261C"/>
    <property type="match status" value="1"/>
</dbReference>
<dbReference type="NCBIfam" id="TIGR00026">
    <property type="entry name" value="hi_GC_TIGR00026"/>
    <property type="match status" value="1"/>
</dbReference>
<gene>
    <name evidence="3" type="ORF">Pka01_46080</name>
</gene>
<dbReference type="GO" id="GO:0070967">
    <property type="term" value="F:coenzyme F420 binding"/>
    <property type="evidence" value="ECO:0007669"/>
    <property type="project" value="TreeGrafter"/>
</dbReference>
<dbReference type="InterPro" id="IPR012349">
    <property type="entry name" value="Split_barrel_FMN-bd"/>
</dbReference>
<dbReference type="GO" id="GO:0016491">
    <property type="term" value="F:oxidoreductase activity"/>
    <property type="evidence" value="ECO:0007669"/>
    <property type="project" value="InterPro"/>
</dbReference>
<reference evidence="3 4" key="1">
    <citation type="submission" date="2021-01" db="EMBL/GenBank/DDBJ databases">
        <title>Whole genome shotgun sequence of Planotetraspora kaengkrachanensis NBRC 104272.</title>
        <authorList>
            <person name="Komaki H."/>
            <person name="Tamura T."/>
        </authorList>
    </citation>
    <scope>NUCLEOTIDE SEQUENCE [LARGE SCALE GENOMIC DNA]</scope>
    <source>
        <strain evidence="3 4">NBRC 104272</strain>
    </source>
</reference>
<evidence type="ECO:0000313" key="3">
    <source>
        <dbReference type="EMBL" id="GIG81481.1"/>
    </source>
</evidence>
<evidence type="ECO:0000256" key="1">
    <source>
        <dbReference type="ARBA" id="ARBA00008710"/>
    </source>
</evidence>
<dbReference type="GO" id="GO:0005886">
    <property type="term" value="C:plasma membrane"/>
    <property type="evidence" value="ECO:0007669"/>
    <property type="project" value="TreeGrafter"/>
</dbReference>
<sequence>MSKMLYGKEHVKRYVETDGEEGHDWRGTTVAILTTTGRKTGTRHSTPLIYQPYGDAYLLVASQGGAPDHPLWYKNLVADPEVELQVKGDRFKARARTATPEERPDMWRTMTATWPDYDVYTTKTSREIPVVVIERI</sequence>
<evidence type="ECO:0000256" key="2">
    <source>
        <dbReference type="ARBA" id="ARBA00049106"/>
    </source>
</evidence>